<dbReference type="PANTHER" id="PTHR34383">
    <property type="entry name" value="POLYPHOSPHATE:AMP PHOSPHOTRANSFERASE-RELATED"/>
    <property type="match status" value="1"/>
</dbReference>
<dbReference type="Gene3D" id="3.40.50.300">
    <property type="entry name" value="P-loop containing nucleotide triphosphate hydrolases"/>
    <property type="match status" value="2"/>
</dbReference>
<evidence type="ECO:0000256" key="1">
    <source>
        <dbReference type="SAM" id="Coils"/>
    </source>
</evidence>
<reference evidence="3" key="1">
    <citation type="submission" date="2020-10" db="EMBL/GenBank/DDBJ databases">
        <authorList>
            <person name="Gilroy R."/>
        </authorList>
    </citation>
    <scope>NUCLEOTIDE SEQUENCE</scope>
    <source>
        <strain evidence="3">ChiW13-3771</strain>
    </source>
</reference>
<dbReference type="SUPFAM" id="SSF52540">
    <property type="entry name" value="P-loop containing nucleoside triphosphate hydrolases"/>
    <property type="match status" value="2"/>
</dbReference>
<evidence type="ECO:0000313" key="4">
    <source>
        <dbReference type="Proteomes" id="UP000824201"/>
    </source>
</evidence>
<feature type="domain" description="Polyphosphate kinase-2-related" evidence="2">
    <location>
        <begin position="11"/>
        <end position="235"/>
    </location>
</feature>
<dbReference type="InterPro" id="IPR022488">
    <property type="entry name" value="PPK2-related"/>
</dbReference>
<reference evidence="3" key="2">
    <citation type="journal article" date="2021" name="PeerJ">
        <title>Extensive microbial diversity within the chicken gut microbiome revealed by metagenomics and culture.</title>
        <authorList>
            <person name="Gilroy R."/>
            <person name="Ravi A."/>
            <person name="Getino M."/>
            <person name="Pursley I."/>
            <person name="Horton D.L."/>
            <person name="Alikhan N.F."/>
            <person name="Baker D."/>
            <person name="Gharbi K."/>
            <person name="Hall N."/>
            <person name="Watson M."/>
            <person name="Adriaenssens E.M."/>
            <person name="Foster-Nyarko E."/>
            <person name="Jarju S."/>
            <person name="Secka A."/>
            <person name="Antonio M."/>
            <person name="Oren A."/>
            <person name="Chaudhuri R.R."/>
            <person name="La Ragione R."/>
            <person name="Hildebrand F."/>
            <person name="Pallen M.J."/>
        </authorList>
    </citation>
    <scope>NUCLEOTIDE SEQUENCE</scope>
    <source>
        <strain evidence="3">ChiW13-3771</strain>
    </source>
</reference>
<name>A0A9D1JEK4_9FIRM</name>
<feature type="domain" description="Polyphosphate kinase-2-related" evidence="2">
    <location>
        <begin position="269"/>
        <end position="495"/>
    </location>
</feature>
<accession>A0A9D1JEK4</accession>
<proteinExistence type="predicted"/>
<organism evidence="3 4">
    <name type="scientific">Candidatus Fimimorpha faecalis</name>
    <dbReference type="NCBI Taxonomy" id="2840824"/>
    <lineage>
        <taxon>Bacteria</taxon>
        <taxon>Bacillati</taxon>
        <taxon>Bacillota</taxon>
        <taxon>Clostridia</taxon>
        <taxon>Eubacteriales</taxon>
        <taxon>Candidatus Fimimorpha</taxon>
    </lineage>
</organism>
<evidence type="ECO:0000259" key="2">
    <source>
        <dbReference type="Pfam" id="PF03976"/>
    </source>
</evidence>
<dbReference type="PANTHER" id="PTHR34383:SF3">
    <property type="entry name" value="POLYPHOSPHATE:AMP PHOSPHOTRANSFERASE"/>
    <property type="match status" value="1"/>
</dbReference>
<sequence length="505" mass="59393">MLEKVDLDKKMSKKEMKEILETESEKLALLQRKCKAAGIPIMVVFEGVGASGKGTQINRFIQPLDPRGFEVYSIQRENEEEKMRPFLWRFWTKTPANGRMAIFDRSWYRRVLTDRFDGITKESDIPLAFQDILSFEEQLSVGGTVIIKLFLYISKEEQKKRFKKLLDSKETAWRVTPEDLKRNKEYERYMQMNEEMLQKTDTDMAPWTIVEATDKEYAAVKIISCVAERLQYELDRREAEKGMEKNVVPSESSQFKLGALSGVDLSKSLEREEYKERLNKLQKKLSMLHNELYRLRIPVVLGFEGWDAGGKGGAIKRLTSHLDPRGYAVHPTAAPNDYEKVHHYLWRFWKDMPKAGHVAIFDRTWYGRVMVERIEGFCSEADWKRAYQEINEMEAHIAHSGAIIIKFWLHIDKDEQERRFKERQTTPGKEWKITDEDWRNREKWDQYEVAVNEMLLRTSTTYAPWVIVEGNSKYYARVKVLETVVDAIEKKVKEKKAELKAKSNK</sequence>
<evidence type="ECO:0000313" key="3">
    <source>
        <dbReference type="EMBL" id="HIR89880.1"/>
    </source>
</evidence>
<dbReference type="Pfam" id="PF03976">
    <property type="entry name" value="PPK2"/>
    <property type="match status" value="2"/>
</dbReference>
<dbReference type="EMBL" id="DVHN01000187">
    <property type="protein sequence ID" value="HIR89880.1"/>
    <property type="molecule type" value="Genomic_DNA"/>
</dbReference>
<dbReference type="AlphaFoldDB" id="A0A9D1JEK4"/>
<feature type="coiled-coil region" evidence="1">
    <location>
        <begin position="478"/>
        <end position="505"/>
    </location>
</feature>
<dbReference type="Proteomes" id="UP000824201">
    <property type="component" value="Unassembled WGS sequence"/>
</dbReference>
<dbReference type="InterPro" id="IPR027417">
    <property type="entry name" value="P-loop_NTPase"/>
</dbReference>
<protein>
    <submittedName>
        <fullName evidence="3">Phosphate--AMP phosphotransferase</fullName>
    </submittedName>
</protein>
<keyword evidence="1" id="KW-0175">Coiled coil</keyword>
<gene>
    <name evidence="3" type="ORF">IAC96_13120</name>
</gene>
<comment type="caution">
    <text evidence="3">The sequence shown here is derived from an EMBL/GenBank/DDBJ whole genome shotgun (WGS) entry which is preliminary data.</text>
</comment>